<dbReference type="Proteomes" id="UP001530400">
    <property type="component" value="Unassembled WGS sequence"/>
</dbReference>
<evidence type="ECO:0000259" key="3">
    <source>
        <dbReference type="Pfam" id="PF05050"/>
    </source>
</evidence>
<feature type="transmembrane region" description="Helical" evidence="2">
    <location>
        <begin position="26"/>
        <end position="44"/>
    </location>
</feature>
<dbReference type="InterPro" id="IPR029063">
    <property type="entry name" value="SAM-dependent_MTases_sf"/>
</dbReference>
<organism evidence="4 5">
    <name type="scientific">Cyclotella atomus</name>
    <dbReference type="NCBI Taxonomy" id="382360"/>
    <lineage>
        <taxon>Eukaryota</taxon>
        <taxon>Sar</taxon>
        <taxon>Stramenopiles</taxon>
        <taxon>Ochrophyta</taxon>
        <taxon>Bacillariophyta</taxon>
        <taxon>Coscinodiscophyceae</taxon>
        <taxon>Thalassiosirophycidae</taxon>
        <taxon>Stephanodiscales</taxon>
        <taxon>Stephanodiscaceae</taxon>
        <taxon>Cyclotella</taxon>
    </lineage>
</organism>
<sequence length="376" mass="42097">MAAQDRGLGSRRHAKAKSLASLSKRFLSIFGALGLIVCFEFVQFRGTQKDMMTYVKEEFANVLAVNASQGLRASSGTAESQVESVQAAPNTSQEAAAGGGDSEVQTAPKRSITAHESYLELRKIMDNCGGEHSEEPMNYWMFFFDCDDERLLPSDNIDYMLKQGKSRSDKDPKVRFNGTDIGFAGQTIDFLVAELFFLHPTPQYKGRYLEIGGYYGLEFSNSLFFEQYLGWDGWLFEPTTCFDEMVQNRPNATNLKLGLCKEPVVSMSFGGFGKCAASEAPCKPLTSIDGWEEGFDFASVDIEGGEMFVLEAMELSKVKVLAIEWRSENADEREEYLKQFGYEKVVRFQWQGWGVADEIYYRPDLIGAHEGEGACH</sequence>
<reference evidence="4 5" key="1">
    <citation type="submission" date="2024-10" db="EMBL/GenBank/DDBJ databases">
        <title>Updated reference genomes for cyclostephanoid diatoms.</title>
        <authorList>
            <person name="Roberts W.R."/>
            <person name="Alverson A.J."/>
        </authorList>
    </citation>
    <scope>NUCLEOTIDE SEQUENCE [LARGE SCALE GENOMIC DNA]</scope>
    <source>
        <strain evidence="4 5">AJA010-31</strain>
    </source>
</reference>
<evidence type="ECO:0000313" key="5">
    <source>
        <dbReference type="Proteomes" id="UP001530400"/>
    </source>
</evidence>
<comment type="caution">
    <text evidence="4">The sequence shown here is derived from an EMBL/GenBank/DDBJ whole genome shotgun (WGS) entry which is preliminary data.</text>
</comment>
<keyword evidence="2" id="KW-0472">Membrane</keyword>
<evidence type="ECO:0000313" key="4">
    <source>
        <dbReference type="EMBL" id="KAL3787842.1"/>
    </source>
</evidence>
<dbReference type="EMBL" id="JALLPJ020000593">
    <property type="protein sequence ID" value="KAL3787842.1"/>
    <property type="molecule type" value="Genomic_DNA"/>
</dbReference>
<feature type="compositionally biased region" description="Polar residues" evidence="1">
    <location>
        <begin position="75"/>
        <end position="94"/>
    </location>
</feature>
<dbReference type="AlphaFoldDB" id="A0ABD3PIT6"/>
<dbReference type="SUPFAM" id="SSF53335">
    <property type="entry name" value="S-adenosyl-L-methionine-dependent methyltransferases"/>
    <property type="match status" value="1"/>
</dbReference>
<dbReference type="PANTHER" id="PTHR34009:SF2">
    <property type="entry name" value="PROTEIN STAR"/>
    <property type="match status" value="1"/>
</dbReference>
<name>A0ABD3PIT6_9STRA</name>
<keyword evidence="5" id="KW-1185">Reference proteome</keyword>
<evidence type="ECO:0000256" key="2">
    <source>
        <dbReference type="SAM" id="Phobius"/>
    </source>
</evidence>
<keyword evidence="2" id="KW-0812">Transmembrane</keyword>
<accession>A0ABD3PIT6</accession>
<dbReference type="InterPro" id="IPR053202">
    <property type="entry name" value="EGF_Rcpt_Signaling_Reg"/>
</dbReference>
<feature type="domain" description="Methyltransferase FkbM" evidence="3">
    <location>
        <begin position="211"/>
        <end position="343"/>
    </location>
</feature>
<gene>
    <name evidence="4" type="ORF">ACHAWO_009945</name>
</gene>
<dbReference type="Pfam" id="PF05050">
    <property type="entry name" value="Methyltransf_21"/>
    <property type="match status" value="1"/>
</dbReference>
<proteinExistence type="predicted"/>
<evidence type="ECO:0000256" key="1">
    <source>
        <dbReference type="SAM" id="MobiDB-lite"/>
    </source>
</evidence>
<dbReference type="PANTHER" id="PTHR34009">
    <property type="entry name" value="PROTEIN STAR"/>
    <property type="match status" value="1"/>
</dbReference>
<dbReference type="InterPro" id="IPR006342">
    <property type="entry name" value="FkbM_mtfrase"/>
</dbReference>
<feature type="region of interest" description="Disordered" evidence="1">
    <location>
        <begin position="75"/>
        <end position="109"/>
    </location>
</feature>
<keyword evidence="2" id="KW-1133">Transmembrane helix</keyword>
<protein>
    <recommendedName>
        <fullName evidence="3">Methyltransferase FkbM domain-containing protein</fullName>
    </recommendedName>
</protein>